<dbReference type="Pfam" id="PF22600">
    <property type="entry name" value="MTPAP-like_central"/>
    <property type="match status" value="1"/>
</dbReference>
<keyword evidence="7" id="KW-0808">Transferase</keyword>
<feature type="compositionally biased region" description="Low complexity" evidence="11">
    <location>
        <begin position="36"/>
        <end position="50"/>
    </location>
</feature>
<dbReference type="EC" id="2.7.7.52" evidence="5"/>
<evidence type="ECO:0000259" key="13">
    <source>
        <dbReference type="Pfam" id="PF22600"/>
    </source>
</evidence>
<keyword evidence="15" id="KW-1185">Reference proteome</keyword>
<dbReference type="InterPro" id="IPR054708">
    <property type="entry name" value="MTPAP-like_central"/>
</dbReference>
<reference evidence="14" key="1">
    <citation type="submission" date="2020-10" db="EMBL/GenBank/DDBJ databases">
        <authorList>
            <person name="Han B."/>
            <person name="Lu T."/>
            <person name="Zhao Q."/>
            <person name="Huang X."/>
            <person name="Zhao Y."/>
        </authorList>
    </citation>
    <scope>NUCLEOTIDE SEQUENCE</scope>
</reference>
<dbReference type="SUPFAM" id="SSF81631">
    <property type="entry name" value="PAP/OAS1 substrate-binding domain"/>
    <property type="match status" value="1"/>
</dbReference>
<dbReference type="InterPro" id="IPR002058">
    <property type="entry name" value="PAP_assoc"/>
</dbReference>
<dbReference type="Gene3D" id="1.10.1410.10">
    <property type="match status" value="1"/>
</dbReference>
<name>A0A811PRS7_9POAL</name>
<protein>
    <recommendedName>
        <fullName evidence="5">RNA uridylyltransferase</fullName>
        <ecNumber evidence="5">2.7.7.52</ecNumber>
    </recommendedName>
</protein>
<feature type="region of interest" description="Disordered" evidence="11">
    <location>
        <begin position="71"/>
        <end position="316"/>
    </location>
</feature>
<dbReference type="CDD" id="cd05402">
    <property type="entry name" value="NT_PAP_TUTase"/>
    <property type="match status" value="1"/>
</dbReference>
<gene>
    <name evidence="14" type="ORF">NCGR_LOCUS32439</name>
</gene>
<evidence type="ECO:0000256" key="2">
    <source>
        <dbReference type="ARBA" id="ARBA00001946"/>
    </source>
</evidence>
<dbReference type="FunFam" id="1.10.1410.10:FF:000018">
    <property type="entry name" value="Terminal uridylyltransferase cid1"/>
    <property type="match status" value="1"/>
</dbReference>
<keyword evidence="8" id="KW-0479">Metal-binding</keyword>
<comment type="catalytic activity">
    <reaction evidence="10">
        <text>RNA(n) + UTP = RNA(n)-3'-uridine ribonucleotide + diphosphate</text>
        <dbReference type="Rhea" id="RHEA:14785"/>
        <dbReference type="Rhea" id="RHEA-COMP:14527"/>
        <dbReference type="Rhea" id="RHEA-COMP:17348"/>
        <dbReference type="ChEBI" id="CHEBI:33019"/>
        <dbReference type="ChEBI" id="CHEBI:46398"/>
        <dbReference type="ChEBI" id="CHEBI:140395"/>
        <dbReference type="ChEBI" id="CHEBI:173116"/>
        <dbReference type="EC" id="2.7.7.52"/>
    </reaction>
</comment>
<evidence type="ECO:0000256" key="6">
    <source>
        <dbReference type="ARBA" id="ARBA00022490"/>
    </source>
</evidence>
<dbReference type="GO" id="GO:0000956">
    <property type="term" value="P:nuclear-transcribed mRNA catabolic process"/>
    <property type="evidence" value="ECO:0007669"/>
    <property type="project" value="UniProtKB-ARBA"/>
</dbReference>
<dbReference type="Gene3D" id="3.30.460.10">
    <property type="entry name" value="Beta Polymerase, domain 2"/>
    <property type="match status" value="1"/>
</dbReference>
<keyword evidence="9" id="KW-0460">Magnesium</keyword>
<dbReference type="PANTHER" id="PTHR12271:SF53">
    <property type="entry name" value="RNA URIDYLYLTRANSFERASE"/>
    <property type="match status" value="1"/>
</dbReference>
<feature type="domain" description="PAP-associated" evidence="12">
    <location>
        <begin position="542"/>
        <end position="600"/>
    </location>
</feature>
<dbReference type="GO" id="GO:0005737">
    <property type="term" value="C:cytoplasm"/>
    <property type="evidence" value="ECO:0007669"/>
    <property type="project" value="UniProtKB-SubCell"/>
</dbReference>
<evidence type="ECO:0000256" key="4">
    <source>
        <dbReference type="ARBA" id="ARBA00008593"/>
    </source>
</evidence>
<dbReference type="FunFam" id="3.30.460.10:FF:000067">
    <property type="entry name" value="Terminal uridylyltransferase cid1"/>
    <property type="match status" value="1"/>
</dbReference>
<comment type="cofactor">
    <cofactor evidence="1">
        <name>Mn(2+)</name>
        <dbReference type="ChEBI" id="CHEBI:29035"/>
    </cofactor>
</comment>
<feature type="compositionally biased region" description="Low complexity" evidence="11">
    <location>
        <begin position="84"/>
        <end position="99"/>
    </location>
</feature>
<evidence type="ECO:0000256" key="8">
    <source>
        <dbReference type="ARBA" id="ARBA00022723"/>
    </source>
</evidence>
<dbReference type="GO" id="GO:0031123">
    <property type="term" value="P:RNA 3'-end processing"/>
    <property type="evidence" value="ECO:0007669"/>
    <property type="project" value="TreeGrafter"/>
</dbReference>
<dbReference type="InterPro" id="IPR043519">
    <property type="entry name" value="NT_sf"/>
</dbReference>
<evidence type="ECO:0000313" key="15">
    <source>
        <dbReference type="Proteomes" id="UP000604825"/>
    </source>
</evidence>
<evidence type="ECO:0000256" key="10">
    <source>
        <dbReference type="ARBA" id="ARBA00049105"/>
    </source>
</evidence>
<dbReference type="PANTHER" id="PTHR12271">
    <property type="entry name" value="POLY A POLYMERASE CID PAP -RELATED"/>
    <property type="match status" value="1"/>
</dbReference>
<comment type="caution">
    <text evidence="14">The sequence shown here is derived from an EMBL/GenBank/DDBJ whole genome shotgun (WGS) entry which is preliminary data.</text>
</comment>
<dbReference type="GO" id="GO:0061157">
    <property type="term" value="P:mRNA destabilization"/>
    <property type="evidence" value="ECO:0007669"/>
    <property type="project" value="UniProtKB-ARBA"/>
</dbReference>
<evidence type="ECO:0000256" key="5">
    <source>
        <dbReference type="ARBA" id="ARBA00012472"/>
    </source>
</evidence>
<sequence>MAGGDDSEDHAAEAQAQRAPDPFLRFLIPAPKPRRAAPTALLQPPHRLIAPPAPVPPALLLRPEERLFIVPPRRPDWLPPPPRSYHSPSSSPGPGAVVVRPPPPPPSSRRYHFSSASPGAAVRPRPRPPFPPSNDPRARNAGRFAQFAGGHVNGARDRRSPVPLPHDGGARFLPVALPHDGGFQRPKATAAPHKEKEKKKKAWVAVQRKAEGGAGDKDRAALSEGYSGGDEGGAEAEDVLQPEGDGEQQEEDDGNRRLLLSDQQDDDVKRPLPTDGIQDCSPRAGGGDRPSEVTPRPNQVPGLQGRTRRPPAECRHDIDAFTPGLLALYESLKPSEEHMSKQKQLVDSLAKSVSKEWPNAQMHLYGSCANSFGTSHSDVDVCLEMEIGTEGAVEVLLRLADVLRTDGFENVEAITGARVPIVRMSDPGSGFSCDICINNLLAVANTKLLKDYAQIDQRLPQLAFLVKHWAKQRAVNETYRGTLSSYAYVLMCISFLQQREPKILPCLQAMEPTYALTVDGTECAYFDKIDQLQGFGADNKASIAELLWGFFHYWASQHHYKRDVISVRLGKTISKQEKSWTTRVGNDRHLMCIEDPFEIGHDLGRVVDRQTIRILREEMERAAAVLQYDDDPCVTLFEPYGDENCLID</sequence>
<evidence type="ECO:0000256" key="11">
    <source>
        <dbReference type="SAM" id="MobiDB-lite"/>
    </source>
</evidence>
<dbReference type="GO" id="GO:0046872">
    <property type="term" value="F:metal ion binding"/>
    <property type="evidence" value="ECO:0007669"/>
    <property type="project" value="UniProtKB-KW"/>
</dbReference>
<organism evidence="14 15">
    <name type="scientific">Miscanthus lutarioriparius</name>
    <dbReference type="NCBI Taxonomy" id="422564"/>
    <lineage>
        <taxon>Eukaryota</taxon>
        <taxon>Viridiplantae</taxon>
        <taxon>Streptophyta</taxon>
        <taxon>Embryophyta</taxon>
        <taxon>Tracheophyta</taxon>
        <taxon>Spermatophyta</taxon>
        <taxon>Magnoliopsida</taxon>
        <taxon>Liliopsida</taxon>
        <taxon>Poales</taxon>
        <taxon>Poaceae</taxon>
        <taxon>PACMAD clade</taxon>
        <taxon>Panicoideae</taxon>
        <taxon>Andropogonodae</taxon>
        <taxon>Andropogoneae</taxon>
        <taxon>Saccharinae</taxon>
        <taxon>Miscanthus</taxon>
    </lineage>
</organism>
<comment type="similarity">
    <text evidence="4">Belongs to the DNA polymerase type-B-like family.</text>
</comment>
<feature type="compositionally biased region" description="Low complexity" evidence="11">
    <location>
        <begin position="113"/>
        <end position="123"/>
    </location>
</feature>
<evidence type="ECO:0000259" key="12">
    <source>
        <dbReference type="Pfam" id="PF03828"/>
    </source>
</evidence>
<feature type="compositionally biased region" description="Acidic residues" evidence="11">
    <location>
        <begin position="232"/>
        <end position="253"/>
    </location>
</feature>
<feature type="domain" description="Poly(A) RNA polymerase mitochondrial-like central palm" evidence="13">
    <location>
        <begin position="325"/>
        <end position="454"/>
    </location>
</feature>
<dbReference type="Proteomes" id="UP000604825">
    <property type="component" value="Unassembled WGS sequence"/>
</dbReference>
<accession>A0A811PRS7</accession>
<dbReference type="GO" id="GO:0010628">
    <property type="term" value="P:positive regulation of gene expression"/>
    <property type="evidence" value="ECO:0007669"/>
    <property type="project" value="UniProtKB-ARBA"/>
</dbReference>
<keyword evidence="6" id="KW-0963">Cytoplasm</keyword>
<evidence type="ECO:0000256" key="9">
    <source>
        <dbReference type="ARBA" id="ARBA00022842"/>
    </source>
</evidence>
<proteinExistence type="inferred from homology"/>
<comment type="cofactor">
    <cofactor evidence="2">
        <name>Mg(2+)</name>
        <dbReference type="ChEBI" id="CHEBI:18420"/>
    </cofactor>
</comment>
<dbReference type="GO" id="GO:0050265">
    <property type="term" value="F:RNA uridylyltransferase activity"/>
    <property type="evidence" value="ECO:0007669"/>
    <property type="project" value="UniProtKB-EC"/>
</dbReference>
<evidence type="ECO:0000256" key="3">
    <source>
        <dbReference type="ARBA" id="ARBA00004496"/>
    </source>
</evidence>
<dbReference type="OrthoDB" id="407432at2759"/>
<dbReference type="AlphaFoldDB" id="A0A811PRS7"/>
<evidence type="ECO:0000256" key="7">
    <source>
        <dbReference type="ARBA" id="ARBA00022679"/>
    </source>
</evidence>
<dbReference type="SUPFAM" id="SSF81301">
    <property type="entry name" value="Nucleotidyltransferase"/>
    <property type="match status" value="1"/>
</dbReference>
<dbReference type="EMBL" id="CAJGYO010000007">
    <property type="protein sequence ID" value="CAD6248290.1"/>
    <property type="molecule type" value="Genomic_DNA"/>
</dbReference>
<dbReference type="Pfam" id="PF03828">
    <property type="entry name" value="PAP_assoc"/>
    <property type="match status" value="1"/>
</dbReference>
<feature type="region of interest" description="Disordered" evidence="11">
    <location>
        <begin position="1"/>
        <end position="56"/>
    </location>
</feature>
<feature type="compositionally biased region" description="Basic and acidic residues" evidence="11">
    <location>
        <begin position="208"/>
        <end position="221"/>
    </location>
</feature>
<evidence type="ECO:0000313" key="14">
    <source>
        <dbReference type="EMBL" id="CAD6248290.1"/>
    </source>
</evidence>
<comment type="subcellular location">
    <subcellularLocation>
        <location evidence="3">Cytoplasm</location>
    </subcellularLocation>
</comment>
<evidence type="ECO:0000256" key="1">
    <source>
        <dbReference type="ARBA" id="ARBA00001936"/>
    </source>
</evidence>